<dbReference type="InterPro" id="IPR041347">
    <property type="entry name" value="MftR_C"/>
</dbReference>
<evidence type="ECO:0000313" key="7">
    <source>
        <dbReference type="Proteomes" id="UP001496720"/>
    </source>
</evidence>
<dbReference type="EMBL" id="JBEOZY010000012">
    <property type="protein sequence ID" value="MER6165926.1"/>
    <property type="molecule type" value="Genomic_DNA"/>
</dbReference>
<organism evidence="6 7">
    <name type="scientific">Streptomyces violaceorubidus</name>
    <dbReference type="NCBI Taxonomy" id="284042"/>
    <lineage>
        <taxon>Bacteria</taxon>
        <taxon>Bacillati</taxon>
        <taxon>Actinomycetota</taxon>
        <taxon>Actinomycetes</taxon>
        <taxon>Kitasatosporales</taxon>
        <taxon>Streptomycetaceae</taxon>
        <taxon>Streptomyces</taxon>
    </lineage>
</organism>
<keyword evidence="7" id="KW-1185">Reference proteome</keyword>
<feature type="DNA-binding region" description="H-T-H motif" evidence="4">
    <location>
        <begin position="40"/>
        <end position="59"/>
    </location>
</feature>
<dbReference type="InterPro" id="IPR001647">
    <property type="entry name" value="HTH_TetR"/>
</dbReference>
<dbReference type="PANTHER" id="PTHR30055">
    <property type="entry name" value="HTH-TYPE TRANSCRIPTIONAL REGULATOR RUTR"/>
    <property type="match status" value="1"/>
</dbReference>
<dbReference type="Pfam" id="PF00440">
    <property type="entry name" value="TetR_N"/>
    <property type="match status" value="1"/>
</dbReference>
<dbReference type="InterPro" id="IPR009057">
    <property type="entry name" value="Homeodomain-like_sf"/>
</dbReference>
<dbReference type="Gene3D" id="1.10.10.60">
    <property type="entry name" value="Homeodomain-like"/>
    <property type="match status" value="1"/>
</dbReference>
<accession>A0ABV1SW16</accession>
<evidence type="ECO:0000313" key="6">
    <source>
        <dbReference type="EMBL" id="MER6165926.1"/>
    </source>
</evidence>
<keyword evidence="3" id="KW-0804">Transcription</keyword>
<evidence type="ECO:0000256" key="3">
    <source>
        <dbReference type="ARBA" id="ARBA00023163"/>
    </source>
</evidence>
<evidence type="ECO:0000256" key="2">
    <source>
        <dbReference type="ARBA" id="ARBA00023125"/>
    </source>
</evidence>
<evidence type="ECO:0000259" key="5">
    <source>
        <dbReference type="PROSITE" id="PS50977"/>
    </source>
</evidence>
<dbReference type="SUPFAM" id="SSF46689">
    <property type="entry name" value="Homeodomain-like"/>
    <property type="match status" value="1"/>
</dbReference>
<dbReference type="Proteomes" id="UP001496720">
    <property type="component" value="Unassembled WGS sequence"/>
</dbReference>
<reference evidence="6 7" key="1">
    <citation type="submission" date="2024-06" db="EMBL/GenBank/DDBJ databases">
        <title>The Natural Products Discovery Center: Release of the First 8490 Sequenced Strains for Exploring Actinobacteria Biosynthetic Diversity.</title>
        <authorList>
            <person name="Kalkreuter E."/>
            <person name="Kautsar S.A."/>
            <person name="Yang D."/>
            <person name="Bader C.D."/>
            <person name="Teijaro C.N."/>
            <person name="Fluegel L."/>
            <person name="Davis C.M."/>
            <person name="Simpson J.R."/>
            <person name="Lauterbach L."/>
            <person name="Steele A.D."/>
            <person name="Gui C."/>
            <person name="Meng S."/>
            <person name="Li G."/>
            <person name="Viehrig K."/>
            <person name="Ye F."/>
            <person name="Su P."/>
            <person name="Kiefer A.F."/>
            <person name="Nichols A."/>
            <person name="Cepeda A.J."/>
            <person name="Yan W."/>
            <person name="Fan B."/>
            <person name="Jiang Y."/>
            <person name="Adhikari A."/>
            <person name="Zheng C.-J."/>
            <person name="Schuster L."/>
            <person name="Cowan T.M."/>
            <person name="Smanski M.J."/>
            <person name="Chevrette M.G."/>
            <person name="De Carvalho L.P.S."/>
            <person name="Shen B."/>
        </authorList>
    </citation>
    <scope>NUCLEOTIDE SEQUENCE [LARGE SCALE GENOMIC DNA]</scope>
    <source>
        <strain evidence="6 7">NPDC001615</strain>
    </source>
</reference>
<dbReference type="RefSeq" id="WP_352147643.1">
    <property type="nucleotide sequence ID" value="NZ_JBEOZY010000012.1"/>
</dbReference>
<name>A0ABV1SW16_9ACTN</name>
<keyword evidence="2 4" id="KW-0238">DNA-binding</keyword>
<keyword evidence="1" id="KW-0805">Transcription regulation</keyword>
<evidence type="ECO:0000256" key="4">
    <source>
        <dbReference type="PROSITE-ProRule" id="PRU00335"/>
    </source>
</evidence>
<proteinExistence type="predicted"/>
<evidence type="ECO:0000256" key="1">
    <source>
        <dbReference type="ARBA" id="ARBA00023015"/>
    </source>
</evidence>
<comment type="caution">
    <text evidence="6">The sequence shown here is derived from an EMBL/GenBank/DDBJ whole genome shotgun (WGS) entry which is preliminary data.</text>
</comment>
<gene>
    <name evidence="6" type="ORF">ABT188_15345</name>
</gene>
<sequence>MDPNDAPALGLRETKKRETRQLISDHATRLFIDHGFEHTTIAEIADAARVAKKTVTNYFPHKEDLALDHQDEFVAALAATVTSRRPGETPLTALRHAFLAAVAAHDPVAGFAGRPFARMIADSPTLTSCLRGLHDRREEALTAALAESTDAPPDDITPRTAATLLGGVHRVLFTRIQELTLAGRTNPQVAEVLAREAPRAFDLLTPALAEYGRRGPDRPRAVNGDAS</sequence>
<dbReference type="Pfam" id="PF17754">
    <property type="entry name" value="TetR_C_14"/>
    <property type="match status" value="1"/>
</dbReference>
<protein>
    <submittedName>
        <fullName evidence="6">TetR/AcrR family transcriptional regulator</fullName>
    </submittedName>
</protein>
<dbReference type="Gene3D" id="1.10.357.10">
    <property type="entry name" value="Tetracycline Repressor, domain 2"/>
    <property type="match status" value="1"/>
</dbReference>
<feature type="domain" description="HTH tetR-type" evidence="5">
    <location>
        <begin position="17"/>
        <end position="77"/>
    </location>
</feature>
<dbReference type="PANTHER" id="PTHR30055:SF234">
    <property type="entry name" value="HTH-TYPE TRANSCRIPTIONAL REGULATOR BETI"/>
    <property type="match status" value="1"/>
</dbReference>
<dbReference type="PROSITE" id="PS50977">
    <property type="entry name" value="HTH_TETR_2"/>
    <property type="match status" value="1"/>
</dbReference>
<dbReference type="InterPro" id="IPR050109">
    <property type="entry name" value="HTH-type_TetR-like_transc_reg"/>
</dbReference>